<sequence length="121" mass="12846">MVVAVALVVGFVTARLGVDPHTAETETVTGVVTWSNEETRLIFFQQDGVPPGSEAIVSVTADNWQDAGGMIYTGGPYPTCLAGADGDPVSMDRHRVELQVIHRAMSAGPAQHFAVQVHCLD</sequence>
<dbReference type="AlphaFoldDB" id="A0A239M4R6"/>
<evidence type="ECO:0000313" key="1">
    <source>
        <dbReference type="EMBL" id="SNT37148.1"/>
    </source>
</evidence>
<dbReference type="EMBL" id="FZPH01000005">
    <property type="protein sequence ID" value="SNT37148.1"/>
    <property type="molecule type" value="Genomic_DNA"/>
</dbReference>
<proteinExistence type="predicted"/>
<gene>
    <name evidence="1" type="ORF">SAMN05421812_10585</name>
</gene>
<accession>A0A239M4R6</accession>
<name>A0A239M4R6_9ACTN</name>
<evidence type="ECO:0000313" key="2">
    <source>
        <dbReference type="Proteomes" id="UP000198362"/>
    </source>
</evidence>
<reference evidence="1 2" key="1">
    <citation type="submission" date="2017-06" db="EMBL/GenBank/DDBJ databases">
        <authorList>
            <person name="Kim H.J."/>
            <person name="Triplett B.A."/>
        </authorList>
    </citation>
    <scope>NUCLEOTIDE SEQUENCE [LARGE SCALE GENOMIC DNA]</scope>
    <source>
        <strain evidence="1 2">CGMCC 4.5593</strain>
    </source>
</reference>
<organism evidence="1 2">
    <name type="scientific">Asanoa hainanensis</name>
    <dbReference type="NCBI Taxonomy" id="560556"/>
    <lineage>
        <taxon>Bacteria</taxon>
        <taxon>Bacillati</taxon>
        <taxon>Actinomycetota</taxon>
        <taxon>Actinomycetes</taxon>
        <taxon>Micromonosporales</taxon>
        <taxon>Micromonosporaceae</taxon>
        <taxon>Asanoa</taxon>
    </lineage>
</organism>
<dbReference type="Proteomes" id="UP000198362">
    <property type="component" value="Unassembled WGS sequence"/>
</dbReference>
<keyword evidence="2" id="KW-1185">Reference proteome</keyword>
<protein>
    <submittedName>
        <fullName evidence="1">Uncharacterized protein</fullName>
    </submittedName>
</protein>